<evidence type="ECO:0000313" key="3">
    <source>
        <dbReference type="EMBL" id="KRT81793.1"/>
    </source>
</evidence>
<dbReference type="InterPro" id="IPR052639">
    <property type="entry name" value="TRAIP_ubiq-protein_ligase"/>
</dbReference>
<comment type="caution">
    <text evidence="3">The sequence shown here is derived from an EMBL/GenBank/DDBJ whole genome shotgun (WGS) entry which is preliminary data.</text>
</comment>
<dbReference type="PANTHER" id="PTHR46569:SF1">
    <property type="entry name" value="E3 UBIQUITIN-PROTEIN LIGASE RFWD3-RELATED"/>
    <property type="match status" value="1"/>
</dbReference>
<dbReference type="EMBL" id="LJIG01016041">
    <property type="protein sequence ID" value="KRT81793.1"/>
    <property type="molecule type" value="Genomic_DNA"/>
</dbReference>
<sequence>CPQCRSKVTEKTIHRVYFNLPNAEGITDDAVTLQHKMDNLNFQMKLKDKDVQLYKDKHKKIEDQNIALRNEVKELEHKQSVSESVMHALKEQVSYFKLKAKETSRLNDEVGRLKDKLKDLEHVQLVVTGSKEQVTDMLRHNKDPHSLSLLVYTLKKELTEADRKYKLLNTNIKHLQNDISRYRQENSEIIKENNKLKVDIECHKNCESQRQYLKKKIADVEKQLERSETSRNARNNDSLNRIIMESPAPQQRRISTELEIVPEKITSPTLDKRVQSIKDSESPYLCIKSSNVGLSCLVNPKFITSSQSQRSGSTNIFKSTVPLLDDVKVDRGDYNYDGLGGHSKDDKFPTPRPITTIKRPKSSSIPSSKFRKLAPNKKISNFFANTDD</sequence>
<proteinExistence type="predicted"/>
<organism evidence="3 4">
    <name type="scientific">Oryctes borbonicus</name>
    <dbReference type="NCBI Taxonomy" id="1629725"/>
    <lineage>
        <taxon>Eukaryota</taxon>
        <taxon>Metazoa</taxon>
        <taxon>Ecdysozoa</taxon>
        <taxon>Arthropoda</taxon>
        <taxon>Hexapoda</taxon>
        <taxon>Insecta</taxon>
        <taxon>Pterygota</taxon>
        <taxon>Neoptera</taxon>
        <taxon>Endopterygota</taxon>
        <taxon>Coleoptera</taxon>
        <taxon>Polyphaga</taxon>
        <taxon>Scarabaeiformia</taxon>
        <taxon>Scarabaeidae</taxon>
        <taxon>Dynastinae</taxon>
        <taxon>Oryctes</taxon>
    </lineage>
</organism>
<feature type="region of interest" description="Disordered" evidence="2">
    <location>
        <begin position="338"/>
        <end position="370"/>
    </location>
</feature>
<gene>
    <name evidence="3" type="ORF">AMK59_5428</name>
</gene>
<feature type="compositionally biased region" description="Low complexity" evidence="2">
    <location>
        <begin position="353"/>
        <end position="368"/>
    </location>
</feature>
<dbReference type="AlphaFoldDB" id="A0A0T6B3F7"/>
<protein>
    <submittedName>
        <fullName evidence="3">Uncharacterized protein</fullName>
    </submittedName>
</protein>
<accession>A0A0T6B3F7</accession>
<dbReference type="Proteomes" id="UP000051574">
    <property type="component" value="Unassembled WGS sequence"/>
</dbReference>
<dbReference type="GO" id="GO:0005634">
    <property type="term" value="C:nucleus"/>
    <property type="evidence" value="ECO:0007669"/>
    <property type="project" value="TreeGrafter"/>
</dbReference>
<dbReference type="GO" id="GO:0090734">
    <property type="term" value="C:site of DNA damage"/>
    <property type="evidence" value="ECO:0007669"/>
    <property type="project" value="TreeGrafter"/>
</dbReference>
<feature type="non-terminal residue" evidence="3">
    <location>
        <position position="1"/>
    </location>
</feature>
<keyword evidence="4" id="KW-1185">Reference proteome</keyword>
<dbReference type="GO" id="GO:0016567">
    <property type="term" value="P:protein ubiquitination"/>
    <property type="evidence" value="ECO:0007669"/>
    <property type="project" value="TreeGrafter"/>
</dbReference>
<dbReference type="PANTHER" id="PTHR46569">
    <property type="entry name" value="E3 UBIQUITIN-PROTEIN LIGASE TRAIP"/>
    <property type="match status" value="1"/>
</dbReference>
<dbReference type="GO" id="GO:0061630">
    <property type="term" value="F:ubiquitin protein ligase activity"/>
    <property type="evidence" value="ECO:0007669"/>
    <property type="project" value="TreeGrafter"/>
</dbReference>
<evidence type="ECO:0000313" key="4">
    <source>
        <dbReference type="Proteomes" id="UP000051574"/>
    </source>
</evidence>
<dbReference type="OrthoDB" id="8062037at2759"/>
<reference evidence="3 4" key="1">
    <citation type="submission" date="2015-09" db="EMBL/GenBank/DDBJ databases">
        <title>Draft genome of the scarab beetle Oryctes borbonicus.</title>
        <authorList>
            <person name="Meyer J.M."/>
            <person name="Markov G.V."/>
            <person name="Baskaran P."/>
            <person name="Herrmann M."/>
            <person name="Sommer R.J."/>
            <person name="Roedelsperger C."/>
        </authorList>
    </citation>
    <scope>NUCLEOTIDE SEQUENCE [LARGE SCALE GENOMIC DNA]</scope>
    <source>
        <strain evidence="3">OB123</strain>
        <tissue evidence="3">Whole animal</tissue>
    </source>
</reference>
<feature type="coiled-coil region" evidence="1">
    <location>
        <begin position="51"/>
        <end position="78"/>
    </location>
</feature>
<evidence type="ECO:0000256" key="1">
    <source>
        <dbReference type="SAM" id="Coils"/>
    </source>
</evidence>
<evidence type="ECO:0000256" key="2">
    <source>
        <dbReference type="SAM" id="MobiDB-lite"/>
    </source>
</evidence>
<dbReference type="GO" id="GO:0031297">
    <property type="term" value="P:replication fork processing"/>
    <property type="evidence" value="ECO:0007669"/>
    <property type="project" value="TreeGrafter"/>
</dbReference>
<name>A0A0T6B3F7_9SCAR</name>
<feature type="coiled-coil region" evidence="1">
    <location>
        <begin position="158"/>
        <end position="230"/>
    </location>
</feature>
<keyword evidence="1" id="KW-0175">Coiled coil</keyword>